<evidence type="ECO:0008006" key="4">
    <source>
        <dbReference type="Google" id="ProtNLM"/>
    </source>
</evidence>
<evidence type="ECO:0000256" key="1">
    <source>
        <dbReference type="SAM" id="MobiDB-lite"/>
    </source>
</evidence>
<accession>A0ABZ1L5Y2</accession>
<reference evidence="2 3" key="1">
    <citation type="submission" date="2022-10" db="EMBL/GenBank/DDBJ databases">
        <title>The complete genomes of actinobacterial strains from the NBC collection.</title>
        <authorList>
            <person name="Joergensen T.S."/>
            <person name="Alvarez Arevalo M."/>
            <person name="Sterndorff E.B."/>
            <person name="Faurdal D."/>
            <person name="Vuksanovic O."/>
            <person name="Mourched A.-S."/>
            <person name="Charusanti P."/>
            <person name="Shaw S."/>
            <person name="Blin K."/>
            <person name="Weber T."/>
        </authorList>
    </citation>
    <scope>NUCLEOTIDE SEQUENCE [LARGE SCALE GENOMIC DNA]</scope>
    <source>
        <strain evidence="2 3">NBC_00123</strain>
    </source>
</reference>
<name>A0ABZ1L5Y2_9ACTN</name>
<sequence>MLAIADTITGPDALASMGTAEIMSRLNVSRSTARAAVDAALASEELEEDAPAVGSRATRYKIPGAVNYTRMYRGTRPKYGPVVENTPGPDSGPLPATGPNLGPSTGPESGPPAQDPDPLYGAESRPLWGPDSGPHHSPSEGMSEGGREEYRAEVALIPAKARPLVDQITAAGVLVAWTLAPGEWIVVEALMKRSGPDMLAQAAVQAASRARKGVAHARYFLRTWQALPPAPEPGTVPAAAPAGPRSNVVPFPAAADRPGRAAQAAGWYADLLTEEN</sequence>
<dbReference type="RefSeq" id="WP_406334305.1">
    <property type="nucleotide sequence ID" value="NZ_CP108188.1"/>
</dbReference>
<evidence type="ECO:0000313" key="2">
    <source>
        <dbReference type="EMBL" id="WTR69886.1"/>
    </source>
</evidence>
<dbReference type="Proteomes" id="UP001622594">
    <property type="component" value="Chromosome"/>
</dbReference>
<keyword evidence="3" id="KW-1185">Reference proteome</keyword>
<gene>
    <name evidence="2" type="ORF">OG814_11695</name>
</gene>
<protein>
    <recommendedName>
        <fullName evidence="4">DNA-binding protein</fullName>
    </recommendedName>
</protein>
<organism evidence="2 3">
    <name type="scientific">Streptomyces zaomyceticus</name>
    <dbReference type="NCBI Taxonomy" id="68286"/>
    <lineage>
        <taxon>Bacteria</taxon>
        <taxon>Bacillati</taxon>
        <taxon>Actinomycetota</taxon>
        <taxon>Actinomycetes</taxon>
        <taxon>Kitasatosporales</taxon>
        <taxon>Streptomycetaceae</taxon>
        <taxon>Streptomyces</taxon>
    </lineage>
</organism>
<feature type="region of interest" description="Disordered" evidence="1">
    <location>
        <begin position="75"/>
        <end position="147"/>
    </location>
</feature>
<dbReference type="EMBL" id="CP108188">
    <property type="protein sequence ID" value="WTR69886.1"/>
    <property type="molecule type" value="Genomic_DNA"/>
</dbReference>
<proteinExistence type="predicted"/>
<evidence type="ECO:0000313" key="3">
    <source>
        <dbReference type="Proteomes" id="UP001622594"/>
    </source>
</evidence>